<reference evidence="2 3" key="1">
    <citation type="submission" date="2018-04" db="EMBL/GenBank/DDBJ databases">
        <title>The genome of golden apple snail Pomacea canaliculata provides insight into stress tolerance and invasive adaptation.</title>
        <authorList>
            <person name="Liu C."/>
            <person name="Liu B."/>
            <person name="Ren Y."/>
            <person name="Zhang Y."/>
            <person name="Wang H."/>
            <person name="Li S."/>
            <person name="Jiang F."/>
            <person name="Yin L."/>
            <person name="Zhang G."/>
            <person name="Qian W."/>
            <person name="Fan W."/>
        </authorList>
    </citation>
    <scope>NUCLEOTIDE SEQUENCE [LARGE SCALE GENOMIC DNA]</scope>
    <source>
        <strain evidence="2">SZHN2017</strain>
        <tissue evidence="2">Muscle</tissue>
    </source>
</reference>
<dbReference type="AlphaFoldDB" id="A0A2T7PGU2"/>
<gene>
    <name evidence="2" type="ORF">C0Q70_08090</name>
</gene>
<name>A0A2T7PGU2_POMCA</name>
<comment type="caution">
    <text evidence="2">The sequence shown here is derived from an EMBL/GenBank/DDBJ whole genome shotgun (WGS) entry which is preliminary data.</text>
</comment>
<protein>
    <submittedName>
        <fullName evidence="2">Uncharacterized protein</fullName>
    </submittedName>
</protein>
<sequence>MTPGEAAPRSPRRPDRSVGTGLADDAPEELSPHLSFLSDKWSDMMSLGPGAAYVTMTPECRVLSEVQVRATGLQQTNASGNHALPKCTRLIPTHTRMRGQGHSVSGDPLPFVVTDEFSSVLSCVAGPQSAGVHTNPGKITYR</sequence>
<feature type="region of interest" description="Disordered" evidence="1">
    <location>
        <begin position="1"/>
        <end position="31"/>
    </location>
</feature>
<dbReference type="Proteomes" id="UP000245119">
    <property type="component" value="Linkage Group LG4"/>
</dbReference>
<proteinExistence type="predicted"/>
<organism evidence="2 3">
    <name type="scientific">Pomacea canaliculata</name>
    <name type="common">Golden apple snail</name>
    <dbReference type="NCBI Taxonomy" id="400727"/>
    <lineage>
        <taxon>Eukaryota</taxon>
        <taxon>Metazoa</taxon>
        <taxon>Spiralia</taxon>
        <taxon>Lophotrochozoa</taxon>
        <taxon>Mollusca</taxon>
        <taxon>Gastropoda</taxon>
        <taxon>Caenogastropoda</taxon>
        <taxon>Architaenioglossa</taxon>
        <taxon>Ampullarioidea</taxon>
        <taxon>Ampullariidae</taxon>
        <taxon>Pomacea</taxon>
    </lineage>
</organism>
<evidence type="ECO:0000313" key="3">
    <source>
        <dbReference type="Proteomes" id="UP000245119"/>
    </source>
</evidence>
<evidence type="ECO:0000313" key="2">
    <source>
        <dbReference type="EMBL" id="PVD32646.1"/>
    </source>
</evidence>
<accession>A0A2T7PGU2</accession>
<keyword evidence="3" id="KW-1185">Reference proteome</keyword>
<dbReference type="EMBL" id="PZQS01000004">
    <property type="protein sequence ID" value="PVD32646.1"/>
    <property type="molecule type" value="Genomic_DNA"/>
</dbReference>
<evidence type="ECO:0000256" key="1">
    <source>
        <dbReference type="SAM" id="MobiDB-lite"/>
    </source>
</evidence>